<evidence type="ECO:0000313" key="1">
    <source>
        <dbReference type="EMBL" id="MPM77319.1"/>
    </source>
</evidence>
<comment type="caution">
    <text evidence="1">The sequence shown here is derived from an EMBL/GenBank/DDBJ whole genome shotgun (WGS) entry which is preliminary data.</text>
</comment>
<protein>
    <submittedName>
        <fullName evidence="1">Uncharacterized protein</fullName>
    </submittedName>
</protein>
<gene>
    <name evidence="1" type="ORF">SDC9_124322</name>
</gene>
<proteinExistence type="predicted"/>
<reference evidence="1" key="1">
    <citation type="submission" date="2019-08" db="EMBL/GenBank/DDBJ databases">
        <authorList>
            <person name="Kucharzyk K."/>
            <person name="Murdoch R.W."/>
            <person name="Higgins S."/>
            <person name="Loffler F."/>
        </authorList>
    </citation>
    <scope>NUCLEOTIDE SEQUENCE</scope>
</reference>
<sequence length="66" mass="7514">MVVGTIMRLLKFYARQFMQYGACFAVFQGKHWDAGVADDRFMKAARRRDPIGLVSITLSRKEASPC</sequence>
<organism evidence="1">
    <name type="scientific">bioreactor metagenome</name>
    <dbReference type="NCBI Taxonomy" id="1076179"/>
    <lineage>
        <taxon>unclassified sequences</taxon>
        <taxon>metagenomes</taxon>
        <taxon>ecological metagenomes</taxon>
    </lineage>
</organism>
<dbReference type="AlphaFoldDB" id="A0A645CK54"/>
<accession>A0A645CK54</accession>
<dbReference type="EMBL" id="VSSQ01027866">
    <property type="protein sequence ID" value="MPM77319.1"/>
    <property type="molecule type" value="Genomic_DNA"/>
</dbReference>
<name>A0A645CK54_9ZZZZ</name>